<evidence type="ECO:0000313" key="3">
    <source>
        <dbReference type="Proteomes" id="UP000515158"/>
    </source>
</evidence>
<sequence>MSPMTLLYLICTLIMVVVPCSQCDNEFYDLATFNLHFRTSHQTCTKYECKVVNCNRKYSLWGSFSSHLVHYHNFPRHRSIETPLVTLSSATSHSISECYDSDSVEIRQENGPENGPDNDEVLDYKAMLKNQQDVLVAKLYANPAFPRNLVDKMVKDISLYLSGPFFDHFQSRVLSFLSEFPDKQAEIQEMFELVMNPFAHLATEYKRFAYFEKSGDFIKPVPYDISFQEKRTKKKSVVNLEMKPVQGQFIPLELVLKLFFELPFALSDTLAYMKSLEQESDLISYFTQCAVWQRKRAKFDQSDIVIPVNFYYDEYEPNSALGAHLDPLGCSYVHIPCLPTDWSSKLENIFLALLFDGHNRSIYGNLRVFRPVLSEFKKLQTEGVIVNSPDLGDVKVYFVLGVILGDNKGLHEICGFMESFNANFLCRMCKCSKQQLHSMVKEDPSLLRTPEDYAADVELNDSEVTGIKEKCVFTRIPSFEAPTDICVDEFHDVIEGVAHYTMLPVLRHFHAINKNFLPTLNNRMYCIDLGIDSDNRPPLINADRQSKDKLKMTGAEMYTFIRIFGVLVKDMVPEGDRYYKLYLLLHDILSLVKAKALSKYASDLIEVAVKEHHELYMILTKEDLKPKHHFLIHYFRLFLLFGCFGPLSTTRFEGKHKLLKSTSNVCSSRQNLPVTVAIKQQLGLCFRSVAKSTPRHSNSMVVGPVNFVDYPAFSLTLPDFVFDNPHQNVTKWVDFKGTRYEQRQVLVIRIEDGLFQFAEIKTIVVLEESPLFLCSPFETIGYFSDVRGYELEHNTTGALKWISVHHSKLLDPSPLCLFTMSTGEKVVVMKYFM</sequence>
<dbReference type="SMART" id="SM00355">
    <property type="entry name" value="ZnF_C2H2"/>
    <property type="match status" value="2"/>
</dbReference>
<organism evidence="4">
    <name type="scientific">Thrips palmi</name>
    <name type="common">Melon thrips</name>
    <dbReference type="NCBI Taxonomy" id="161013"/>
    <lineage>
        <taxon>Eukaryota</taxon>
        <taxon>Metazoa</taxon>
        <taxon>Ecdysozoa</taxon>
        <taxon>Arthropoda</taxon>
        <taxon>Hexapoda</taxon>
        <taxon>Insecta</taxon>
        <taxon>Pterygota</taxon>
        <taxon>Neoptera</taxon>
        <taxon>Paraneoptera</taxon>
        <taxon>Thysanoptera</taxon>
        <taxon>Terebrantia</taxon>
        <taxon>Thripoidea</taxon>
        <taxon>Thripidae</taxon>
        <taxon>Thrips</taxon>
    </lineage>
</organism>
<dbReference type="AlphaFoldDB" id="A0A6P9A8B5"/>
<dbReference type="GeneID" id="117652584"/>
<name>A0A6P9A8B5_THRPL</name>
<accession>A0A6P9A8B5</accession>
<evidence type="ECO:0000313" key="4">
    <source>
        <dbReference type="RefSeq" id="XP_034253504.1"/>
    </source>
</evidence>
<feature type="domain" description="C2H2-type" evidence="2">
    <location>
        <begin position="20"/>
        <end position="41"/>
    </location>
</feature>
<feature type="chain" id="PRO_5028364988" evidence="1">
    <location>
        <begin position="24"/>
        <end position="833"/>
    </location>
</feature>
<gene>
    <name evidence="4" type="primary">LOC117652584</name>
</gene>
<feature type="signal peptide" evidence="1">
    <location>
        <begin position="1"/>
        <end position="23"/>
    </location>
</feature>
<evidence type="ECO:0000259" key="2">
    <source>
        <dbReference type="PROSITE" id="PS00028"/>
    </source>
</evidence>
<evidence type="ECO:0000256" key="1">
    <source>
        <dbReference type="SAM" id="SignalP"/>
    </source>
</evidence>
<feature type="domain" description="C2H2-type" evidence="2">
    <location>
        <begin position="49"/>
        <end position="72"/>
    </location>
</feature>
<keyword evidence="1" id="KW-0732">Signal</keyword>
<proteinExistence type="predicted"/>
<dbReference type="InterPro" id="IPR013087">
    <property type="entry name" value="Znf_C2H2_type"/>
</dbReference>
<dbReference type="OrthoDB" id="7692677at2759"/>
<dbReference type="RefSeq" id="XP_034253504.1">
    <property type="nucleotide sequence ID" value="XM_034397613.1"/>
</dbReference>
<reference evidence="4" key="1">
    <citation type="submission" date="2025-08" db="UniProtKB">
        <authorList>
            <consortium name="RefSeq"/>
        </authorList>
    </citation>
    <scope>IDENTIFICATION</scope>
    <source>
        <tissue evidence="4">Total insect</tissue>
    </source>
</reference>
<protein>
    <submittedName>
        <fullName evidence="4">Uncharacterized protein LOC117652584</fullName>
    </submittedName>
</protein>
<dbReference type="InParanoid" id="A0A6P9A8B5"/>
<dbReference type="Proteomes" id="UP000515158">
    <property type="component" value="Unplaced"/>
</dbReference>
<dbReference type="PROSITE" id="PS00028">
    <property type="entry name" value="ZINC_FINGER_C2H2_1"/>
    <property type="match status" value="2"/>
</dbReference>
<dbReference type="KEGG" id="tpal:117652584"/>
<keyword evidence="3" id="KW-1185">Reference proteome</keyword>